<evidence type="ECO:0000313" key="2">
    <source>
        <dbReference type="EMBL" id="CAJ1085386.1"/>
    </source>
</evidence>
<reference evidence="2" key="1">
    <citation type="submission" date="2023-08" db="EMBL/GenBank/DDBJ databases">
        <authorList>
            <person name="Alioto T."/>
            <person name="Alioto T."/>
            <person name="Gomez Garrido J."/>
        </authorList>
    </citation>
    <scope>NUCLEOTIDE SEQUENCE</scope>
</reference>
<evidence type="ECO:0000313" key="3">
    <source>
        <dbReference type="Proteomes" id="UP001178508"/>
    </source>
</evidence>
<feature type="region of interest" description="Disordered" evidence="1">
    <location>
        <begin position="52"/>
        <end position="72"/>
    </location>
</feature>
<dbReference type="AlphaFoldDB" id="A0AAV1HHU0"/>
<evidence type="ECO:0000256" key="1">
    <source>
        <dbReference type="SAM" id="MobiDB-lite"/>
    </source>
</evidence>
<dbReference type="EMBL" id="OY660885">
    <property type="protein sequence ID" value="CAJ1085386.1"/>
    <property type="molecule type" value="Genomic_DNA"/>
</dbReference>
<proteinExistence type="predicted"/>
<protein>
    <submittedName>
        <fullName evidence="2">Uncharacterized protein</fullName>
    </submittedName>
</protein>
<dbReference type="Proteomes" id="UP001178508">
    <property type="component" value="Chromosome 22"/>
</dbReference>
<name>A0AAV1HHU0_XYRNO</name>
<organism evidence="2 3">
    <name type="scientific">Xyrichtys novacula</name>
    <name type="common">Pearly razorfish</name>
    <name type="synonym">Hemipteronotus novacula</name>
    <dbReference type="NCBI Taxonomy" id="13765"/>
    <lineage>
        <taxon>Eukaryota</taxon>
        <taxon>Metazoa</taxon>
        <taxon>Chordata</taxon>
        <taxon>Craniata</taxon>
        <taxon>Vertebrata</taxon>
        <taxon>Euteleostomi</taxon>
        <taxon>Actinopterygii</taxon>
        <taxon>Neopterygii</taxon>
        <taxon>Teleostei</taxon>
        <taxon>Neoteleostei</taxon>
        <taxon>Acanthomorphata</taxon>
        <taxon>Eupercaria</taxon>
        <taxon>Labriformes</taxon>
        <taxon>Labridae</taxon>
        <taxon>Xyrichtys</taxon>
    </lineage>
</organism>
<gene>
    <name evidence="2" type="ORF">XNOV1_A029936</name>
</gene>
<keyword evidence="3" id="KW-1185">Reference proteome</keyword>
<sequence length="72" mass="8377">MTEEDISADWNLPRLLILSDFPLVNGELKSCAVEKQKCQVYVTVREHRRRRDKYGRGQLEGQYPAAQSPTER</sequence>
<accession>A0AAV1HHU0</accession>